<dbReference type="InterPro" id="IPR049899">
    <property type="entry name" value="Znf_C2HC_C3H"/>
</dbReference>
<keyword evidence="5" id="KW-0862">Zinc</keyword>
<comment type="subcellular location">
    <subcellularLocation>
        <location evidence="1">Nucleus</location>
    </subcellularLocation>
</comment>
<dbReference type="PROSITE" id="PS52027">
    <property type="entry name" value="ZF_C2HC_C3H"/>
    <property type="match status" value="1"/>
</dbReference>
<accession>A0AAE1GUZ4</accession>
<dbReference type="AlphaFoldDB" id="A0AAE1GUZ4"/>
<keyword evidence="4 7" id="KW-0863">Zinc-finger</keyword>
<keyword evidence="3" id="KW-0479">Metal-binding</keyword>
<evidence type="ECO:0000256" key="2">
    <source>
        <dbReference type="ARBA" id="ARBA00007267"/>
    </source>
</evidence>
<dbReference type="GO" id="GO:0008270">
    <property type="term" value="F:zinc ion binding"/>
    <property type="evidence" value="ECO:0007669"/>
    <property type="project" value="UniProtKB-KW"/>
</dbReference>
<dbReference type="EMBL" id="JAHWGI010000101">
    <property type="protein sequence ID" value="KAK3909452.1"/>
    <property type="molecule type" value="Genomic_DNA"/>
</dbReference>
<evidence type="ECO:0000313" key="11">
    <source>
        <dbReference type="Proteomes" id="UP001219518"/>
    </source>
</evidence>
<evidence type="ECO:0000256" key="4">
    <source>
        <dbReference type="ARBA" id="ARBA00022771"/>
    </source>
</evidence>
<evidence type="ECO:0000259" key="8">
    <source>
        <dbReference type="PROSITE" id="PS51634"/>
    </source>
</evidence>
<evidence type="ECO:0000256" key="7">
    <source>
        <dbReference type="PROSITE-ProRule" id="PRU01371"/>
    </source>
</evidence>
<dbReference type="PROSITE" id="PS51634">
    <property type="entry name" value="CRC"/>
    <property type="match status" value="1"/>
</dbReference>
<dbReference type="Proteomes" id="UP001219518">
    <property type="component" value="Unassembled WGS sequence"/>
</dbReference>
<evidence type="ECO:0000256" key="1">
    <source>
        <dbReference type="ARBA" id="ARBA00004123"/>
    </source>
</evidence>
<dbReference type="GO" id="GO:0005634">
    <property type="term" value="C:nucleus"/>
    <property type="evidence" value="ECO:0007669"/>
    <property type="project" value="UniProtKB-SubCell"/>
</dbReference>
<name>A0AAE1GUZ4_9NEOP</name>
<protein>
    <submittedName>
        <fullName evidence="10">Protein tesmin/TSO1-like CXC 5</fullName>
    </submittedName>
</protein>
<feature type="domain" description="CRC" evidence="8">
    <location>
        <begin position="1"/>
        <end position="42"/>
    </location>
</feature>
<reference evidence="10" key="1">
    <citation type="submission" date="2021-07" db="EMBL/GenBank/DDBJ databases">
        <authorList>
            <person name="Catto M.A."/>
            <person name="Jacobson A."/>
            <person name="Kennedy G."/>
            <person name="Labadie P."/>
            <person name="Hunt B.G."/>
            <person name="Srinivasan R."/>
        </authorList>
    </citation>
    <scope>NUCLEOTIDE SEQUENCE</scope>
    <source>
        <strain evidence="10">PL_HMW_Pooled</strain>
        <tissue evidence="10">Head</tissue>
    </source>
</reference>
<sequence length="164" mass="19169">MTVKCGCKKSNCDTKRCKCFKASSFCSSDCLCESQKCQNQKVKEEKDIVTWEEMETWYTTELAQLRKLKEISEKVPENLKKKFLTIKSLGISTEIDGAVQMMEQVNFQQKGEIILNNILTEAEWEEFNNGLQQCQFCGRKFVKYRWEKHEPICQRISRSHACAE</sequence>
<reference evidence="10" key="2">
    <citation type="journal article" date="2023" name="BMC Genomics">
        <title>Pest status, molecular evolution, and epigenetic factors derived from the genome assembly of Frankliniella fusca, a thysanopteran phytovirus vector.</title>
        <authorList>
            <person name="Catto M.A."/>
            <person name="Labadie P.E."/>
            <person name="Jacobson A.L."/>
            <person name="Kennedy G.G."/>
            <person name="Srinivasan R."/>
            <person name="Hunt B.G."/>
        </authorList>
    </citation>
    <scope>NUCLEOTIDE SEQUENCE</scope>
    <source>
        <strain evidence="10">PL_HMW_Pooled</strain>
    </source>
</reference>
<evidence type="ECO:0000256" key="3">
    <source>
        <dbReference type="ARBA" id="ARBA00022723"/>
    </source>
</evidence>
<dbReference type="InterPro" id="IPR005172">
    <property type="entry name" value="CRC"/>
</dbReference>
<evidence type="ECO:0000256" key="5">
    <source>
        <dbReference type="ARBA" id="ARBA00022833"/>
    </source>
</evidence>
<evidence type="ECO:0000259" key="9">
    <source>
        <dbReference type="PROSITE" id="PS52027"/>
    </source>
</evidence>
<dbReference type="Pfam" id="PF13913">
    <property type="entry name" value="zf-C2HC_2"/>
    <property type="match status" value="1"/>
</dbReference>
<dbReference type="Pfam" id="PF03638">
    <property type="entry name" value="TCR"/>
    <property type="match status" value="1"/>
</dbReference>
<dbReference type="SMART" id="SM01114">
    <property type="entry name" value="CXC"/>
    <property type="match status" value="1"/>
</dbReference>
<comment type="similarity">
    <text evidence="2">Belongs to the lin-54 family.</text>
</comment>
<evidence type="ECO:0000313" key="10">
    <source>
        <dbReference type="EMBL" id="KAK3909452.1"/>
    </source>
</evidence>
<keyword evidence="11" id="KW-1185">Reference proteome</keyword>
<comment type="caution">
    <text evidence="10">The sequence shown here is derived from an EMBL/GenBank/DDBJ whole genome shotgun (WGS) entry which is preliminary data.</text>
</comment>
<organism evidence="10 11">
    <name type="scientific">Frankliniella fusca</name>
    <dbReference type="NCBI Taxonomy" id="407009"/>
    <lineage>
        <taxon>Eukaryota</taxon>
        <taxon>Metazoa</taxon>
        <taxon>Ecdysozoa</taxon>
        <taxon>Arthropoda</taxon>
        <taxon>Hexapoda</taxon>
        <taxon>Insecta</taxon>
        <taxon>Pterygota</taxon>
        <taxon>Neoptera</taxon>
        <taxon>Paraneoptera</taxon>
        <taxon>Thysanoptera</taxon>
        <taxon>Terebrantia</taxon>
        <taxon>Thripoidea</taxon>
        <taxon>Thripidae</taxon>
        <taxon>Frankliniella</taxon>
    </lineage>
</organism>
<keyword evidence="6" id="KW-0539">Nucleus</keyword>
<proteinExistence type="inferred from homology"/>
<dbReference type="InterPro" id="IPR033467">
    <property type="entry name" value="Tesmin/TSO1-like_CXC"/>
</dbReference>
<feature type="domain" description="C2HC/C3H-type" evidence="9">
    <location>
        <begin position="130"/>
        <end position="159"/>
    </location>
</feature>
<gene>
    <name evidence="10" type="ORF">KUF71_003884</name>
</gene>
<evidence type="ECO:0000256" key="6">
    <source>
        <dbReference type="ARBA" id="ARBA00023242"/>
    </source>
</evidence>